<evidence type="ECO:0000259" key="2">
    <source>
        <dbReference type="PROSITE" id="PS52045"/>
    </source>
</evidence>
<feature type="signal peptide" evidence="1">
    <location>
        <begin position="1"/>
        <end position="24"/>
    </location>
</feature>
<reference evidence="3 4" key="1">
    <citation type="journal article" date="2011" name="Nat. Genet.">
        <title>The genome of the mesopolyploid crop species Brassica rapa.</title>
        <authorList>
            <consortium name="Brassica rapa Genome Sequencing Project Consortium"/>
            <person name="Wang X."/>
            <person name="Wang H."/>
            <person name="Wang J."/>
            <person name="Sun R."/>
            <person name="Wu J."/>
            <person name="Liu S."/>
            <person name="Bai Y."/>
            <person name="Mun J.H."/>
            <person name="Bancroft I."/>
            <person name="Cheng F."/>
            <person name="Huang S."/>
            <person name="Li X."/>
            <person name="Hua W."/>
            <person name="Wang J."/>
            <person name="Wang X."/>
            <person name="Freeling M."/>
            <person name="Pires J.C."/>
            <person name="Paterson A.H."/>
            <person name="Chalhoub B."/>
            <person name="Wang B."/>
            <person name="Hayward A."/>
            <person name="Sharpe A.G."/>
            <person name="Park B.S."/>
            <person name="Weisshaar B."/>
            <person name="Liu B."/>
            <person name="Li B."/>
            <person name="Liu B."/>
            <person name="Tong C."/>
            <person name="Song C."/>
            <person name="Duran C."/>
            <person name="Peng C."/>
            <person name="Geng C."/>
            <person name="Koh C."/>
            <person name="Lin C."/>
            <person name="Edwards D."/>
            <person name="Mu D."/>
            <person name="Shen D."/>
            <person name="Soumpourou E."/>
            <person name="Li F."/>
            <person name="Fraser F."/>
            <person name="Conant G."/>
            <person name="Lassalle G."/>
            <person name="King G.J."/>
            <person name="Bonnema G."/>
            <person name="Tang H."/>
            <person name="Wang H."/>
            <person name="Belcram H."/>
            <person name="Zhou H."/>
            <person name="Hirakawa H."/>
            <person name="Abe H."/>
            <person name="Guo H."/>
            <person name="Wang H."/>
            <person name="Jin H."/>
            <person name="Parkin I.A."/>
            <person name="Batley J."/>
            <person name="Kim J.S."/>
            <person name="Just J."/>
            <person name="Li J."/>
            <person name="Xu J."/>
            <person name="Deng J."/>
            <person name="Kim J.A."/>
            <person name="Li J."/>
            <person name="Yu J."/>
            <person name="Meng J."/>
            <person name="Wang J."/>
            <person name="Min J."/>
            <person name="Poulain J."/>
            <person name="Wang J."/>
            <person name="Hatakeyama K."/>
            <person name="Wu K."/>
            <person name="Wang L."/>
            <person name="Fang L."/>
            <person name="Trick M."/>
            <person name="Links M.G."/>
            <person name="Zhao M."/>
            <person name="Jin M."/>
            <person name="Ramchiary N."/>
            <person name="Drou N."/>
            <person name="Berkman P.J."/>
            <person name="Cai Q."/>
            <person name="Huang Q."/>
            <person name="Li R."/>
            <person name="Tabata S."/>
            <person name="Cheng S."/>
            <person name="Zhang S."/>
            <person name="Zhang S."/>
            <person name="Huang S."/>
            <person name="Sato S."/>
            <person name="Sun S."/>
            <person name="Kwon S.J."/>
            <person name="Choi S.R."/>
            <person name="Lee T.H."/>
            <person name="Fan W."/>
            <person name="Zhao X."/>
            <person name="Tan X."/>
            <person name="Xu X."/>
            <person name="Wang Y."/>
            <person name="Qiu Y."/>
            <person name="Yin Y."/>
            <person name="Li Y."/>
            <person name="Du Y."/>
            <person name="Liao Y."/>
            <person name="Lim Y."/>
            <person name="Narusaka Y."/>
            <person name="Wang Y."/>
            <person name="Wang Z."/>
            <person name="Li Z."/>
            <person name="Wang Z."/>
            <person name="Xiong Z."/>
            <person name="Zhang Z."/>
        </authorList>
    </citation>
    <scope>NUCLEOTIDE SEQUENCE [LARGE SCALE GENOMIC DNA]</scope>
    <source>
        <strain evidence="3 4">cv. Chiifu-401-42</strain>
    </source>
</reference>
<dbReference type="STRING" id="51351.M4DS15"/>
<reference evidence="3 4" key="2">
    <citation type="journal article" date="2018" name="Hortic Res">
        <title>Improved Brassica rapa reference genome by single-molecule sequencing and chromosome conformation capture technologies.</title>
        <authorList>
            <person name="Zhang L."/>
            <person name="Cai X."/>
            <person name="Wu J."/>
            <person name="Liu M."/>
            <person name="Grob S."/>
            <person name="Cheng F."/>
            <person name="Liang J."/>
            <person name="Cai C."/>
            <person name="Liu Z."/>
            <person name="Liu B."/>
            <person name="Wang F."/>
            <person name="Li S."/>
            <person name="Liu F."/>
            <person name="Li X."/>
            <person name="Cheng L."/>
            <person name="Yang W."/>
            <person name="Li M.H."/>
            <person name="Grossniklaus U."/>
            <person name="Zheng H."/>
            <person name="Wang X."/>
        </authorList>
    </citation>
    <scope>NUCLEOTIDE SEQUENCE [LARGE SCALE GENOMIC DNA]</scope>
    <source>
        <strain evidence="3 4">cv. Chiifu-401-42</strain>
    </source>
</reference>
<feature type="domain" description="Neprosin PEP catalytic" evidence="2">
    <location>
        <begin position="117"/>
        <end position="350"/>
    </location>
</feature>
<dbReference type="PROSITE" id="PS52045">
    <property type="entry name" value="NEPROSIN_PEP_CD"/>
    <property type="match status" value="1"/>
</dbReference>
<keyword evidence="1" id="KW-0732">Signal</keyword>
<dbReference type="OMA" id="EGADHVW"/>
<protein>
    <recommendedName>
        <fullName evidence="2">Neprosin PEP catalytic domain-containing protein</fullName>
    </recommendedName>
</protein>
<dbReference type="InterPro" id="IPR004314">
    <property type="entry name" value="Neprosin"/>
</dbReference>
<reference evidence="3" key="3">
    <citation type="submission" date="2023-03" db="UniProtKB">
        <authorList>
            <consortium name="EnsemblPlants"/>
        </authorList>
    </citation>
    <scope>IDENTIFICATION</scope>
    <source>
        <strain evidence="3">cv. Chiifu-401-42</strain>
    </source>
</reference>
<organism evidence="3 4">
    <name type="scientific">Brassica campestris</name>
    <name type="common">Field mustard</name>
    <dbReference type="NCBI Taxonomy" id="3711"/>
    <lineage>
        <taxon>Eukaryota</taxon>
        <taxon>Viridiplantae</taxon>
        <taxon>Streptophyta</taxon>
        <taxon>Embryophyta</taxon>
        <taxon>Tracheophyta</taxon>
        <taxon>Spermatophyta</taxon>
        <taxon>Magnoliopsida</taxon>
        <taxon>eudicotyledons</taxon>
        <taxon>Gunneridae</taxon>
        <taxon>Pentapetalae</taxon>
        <taxon>rosids</taxon>
        <taxon>malvids</taxon>
        <taxon>Brassicales</taxon>
        <taxon>Brassicaceae</taxon>
        <taxon>Brassiceae</taxon>
        <taxon>Brassica</taxon>
    </lineage>
</organism>
<dbReference type="PANTHER" id="PTHR31589">
    <property type="entry name" value="PROTEIN, PUTATIVE (DUF239)-RELATED-RELATED"/>
    <property type="match status" value="1"/>
</dbReference>
<dbReference type="HOGENOM" id="CLU_030538_1_1_1"/>
<dbReference type="EnsemblPlants" id="Bra019308.1">
    <property type="protein sequence ID" value="Bra019308.1-P"/>
    <property type="gene ID" value="Bra019308"/>
</dbReference>
<dbReference type="PANTHER" id="PTHR31589:SF235">
    <property type="entry name" value="PROTEIN, PUTATIVE (DUF239)-RELATED"/>
    <property type="match status" value="1"/>
</dbReference>
<dbReference type="Proteomes" id="UP000011750">
    <property type="component" value="Chromosome A03"/>
</dbReference>
<dbReference type="AlphaFoldDB" id="M4DS15"/>
<dbReference type="InterPro" id="IPR053168">
    <property type="entry name" value="Glutamic_endopeptidase"/>
</dbReference>
<name>M4DS15_BRACM</name>
<proteinExistence type="predicted"/>
<evidence type="ECO:0000313" key="3">
    <source>
        <dbReference type="EnsemblPlants" id="Bra019308.1-P"/>
    </source>
</evidence>
<accession>M4DS15</accession>
<keyword evidence="4" id="KW-1185">Reference proteome</keyword>
<dbReference type="Gramene" id="Bra019308.1">
    <property type="protein sequence ID" value="Bra019308.1-P"/>
    <property type="gene ID" value="Bra019308"/>
</dbReference>
<sequence length="351" mass="39658">MRSSNKFILLILSTITLISLVTESRKTIPSQEKKRELEKLLNHINKPAIKSFQLKPTTIPKWTRDNNTSQKSTSLPFRQEEDIICPPGTVIIKRTTLEDLIQFQRLESLGLKPTSKDRNDDPPGHYTAVAQYYALNFGGKGNINVWDPQVEPDQYSLSSLYVQGGSREDFETISAGWIANKKGCYNTLCPGFVQVSRKFPLGSVARPVSKYGGKQFHLEISIYQERLTRDWWYVLKGEPVGYWPNPLFSYSGLAEGADHVWWGGEVFSADKDRISPIMGSGFVPQDDFGKAAYINGLRVIDRYTRKVMMPPAKDLVVYASSPTCYNVKTISRRGEYWSRAIFYGGPAGCTD</sequence>
<feature type="chain" id="PRO_5004051193" description="Neprosin PEP catalytic domain-containing protein" evidence="1">
    <location>
        <begin position="25"/>
        <end position="351"/>
    </location>
</feature>
<dbReference type="Pfam" id="PF14365">
    <property type="entry name" value="Neprosin_AP"/>
    <property type="match status" value="1"/>
</dbReference>
<dbReference type="InParanoid" id="M4DS15"/>
<evidence type="ECO:0000313" key="4">
    <source>
        <dbReference type="Proteomes" id="UP000011750"/>
    </source>
</evidence>
<dbReference type="Pfam" id="PF03080">
    <property type="entry name" value="Neprosin"/>
    <property type="match status" value="1"/>
</dbReference>
<evidence type="ECO:0000256" key="1">
    <source>
        <dbReference type="SAM" id="SignalP"/>
    </source>
</evidence>
<dbReference type="InterPro" id="IPR025521">
    <property type="entry name" value="Neprosin_propep"/>
</dbReference>